<proteinExistence type="predicted"/>
<feature type="signal peptide" evidence="1">
    <location>
        <begin position="1"/>
        <end position="22"/>
    </location>
</feature>
<sequence length="133" mass="14038">MRIRPLSAVAALTIAAAGTLLAGTPASAASKTCAVDQGSVYDVCFDADGDKFIVNDLRKDGMRAVVKWKAMDGSGRVGQCADTDGAFNAAKVCDYDFKEGPQNYVLFTGFIQDGPRGAAQFISYTYTGYISAK</sequence>
<dbReference type="Proteomes" id="UP001187346">
    <property type="component" value="Unassembled WGS sequence"/>
</dbReference>
<evidence type="ECO:0000256" key="1">
    <source>
        <dbReference type="SAM" id="SignalP"/>
    </source>
</evidence>
<evidence type="ECO:0008006" key="4">
    <source>
        <dbReference type="Google" id="ProtNLM"/>
    </source>
</evidence>
<comment type="caution">
    <text evidence="2">The sequence shown here is derived from an EMBL/GenBank/DDBJ whole genome shotgun (WGS) entry which is preliminary data.</text>
</comment>
<feature type="chain" id="PRO_5047534084" description="Secreted protein" evidence="1">
    <location>
        <begin position="23"/>
        <end position="133"/>
    </location>
</feature>
<name>A0ABU4FRV0_9ACTN</name>
<keyword evidence="1" id="KW-0732">Signal</keyword>
<gene>
    <name evidence="2" type="ORF">R5A26_42715</name>
</gene>
<dbReference type="EMBL" id="JAWMAJ010000244">
    <property type="protein sequence ID" value="MDV7222666.1"/>
    <property type="molecule type" value="Genomic_DNA"/>
</dbReference>
<dbReference type="RefSeq" id="WP_245607572.1">
    <property type="nucleotide sequence ID" value="NZ_JAPEMW010000001.1"/>
</dbReference>
<evidence type="ECO:0000313" key="3">
    <source>
        <dbReference type="Proteomes" id="UP001187346"/>
    </source>
</evidence>
<protein>
    <recommendedName>
        <fullName evidence="4">Secreted protein</fullName>
    </recommendedName>
</protein>
<accession>A0ABU4FRV0</accession>
<evidence type="ECO:0000313" key="2">
    <source>
        <dbReference type="EMBL" id="MDV7222666.1"/>
    </source>
</evidence>
<keyword evidence="3" id="KW-1185">Reference proteome</keyword>
<reference evidence="2 3" key="1">
    <citation type="submission" date="2023-10" db="EMBL/GenBank/DDBJ databases">
        <title>Characterization of rhizosphere-enriched actinobacteria from wheat plants lab-grown on chernevaya soil.</title>
        <authorList>
            <person name="Tikhonova E.N."/>
            <person name="Konopkin A."/>
            <person name="Kravchenko I.K."/>
        </authorList>
    </citation>
    <scope>NUCLEOTIDE SEQUENCE [LARGE SCALE GENOMIC DNA]</scope>
    <source>
        <strain evidence="2 3">RR29</strain>
    </source>
</reference>
<organism evidence="2 3">
    <name type="scientific">Streptomyces prunicolor</name>
    <dbReference type="NCBI Taxonomy" id="67348"/>
    <lineage>
        <taxon>Bacteria</taxon>
        <taxon>Bacillati</taxon>
        <taxon>Actinomycetota</taxon>
        <taxon>Actinomycetes</taxon>
        <taxon>Kitasatosporales</taxon>
        <taxon>Streptomycetaceae</taxon>
        <taxon>Streptomyces</taxon>
    </lineage>
</organism>